<dbReference type="Proteomes" id="UP001501758">
    <property type="component" value="Unassembled WGS sequence"/>
</dbReference>
<proteinExistence type="predicted"/>
<dbReference type="InterPro" id="IPR051398">
    <property type="entry name" value="Polysacch_Deacetylase"/>
</dbReference>
<reference evidence="5" key="1">
    <citation type="journal article" date="2019" name="Int. J. Syst. Evol. Microbiol.">
        <title>The Global Catalogue of Microorganisms (GCM) 10K type strain sequencing project: providing services to taxonomists for standard genome sequencing and annotation.</title>
        <authorList>
            <consortium name="The Broad Institute Genomics Platform"/>
            <consortium name="The Broad Institute Genome Sequencing Center for Infectious Disease"/>
            <person name="Wu L."/>
            <person name="Ma J."/>
        </authorList>
    </citation>
    <scope>NUCLEOTIDE SEQUENCE [LARGE SCALE GENOMIC DNA]</scope>
    <source>
        <strain evidence="5">JCM 15974</strain>
    </source>
</reference>
<comment type="caution">
    <text evidence="4">The sequence shown here is derived from an EMBL/GenBank/DDBJ whole genome shotgun (WGS) entry which is preliminary data.</text>
</comment>
<dbReference type="PANTHER" id="PTHR34216">
    <property type="match status" value="1"/>
</dbReference>
<dbReference type="Pfam" id="PF01522">
    <property type="entry name" value="Polysacc_deac_1"/>
    <property type="match status" value="1"/>
</dbReference>
<feature type="domain" description="NodB homology" evidence="3">
    <location>
        <begin position="89"/>
        <end position="328"/>
    </location>
</feature>
<dbReference type="PANTHER" id="PTHR34216:SF3">
    <property type="entry name" value="POLY-BETA-1,6-N-ACETYL-D-GLUCOSAMINE N-DEACETYLASE"/>
    <property type="match status" value="1"/>
</dbReference>
<evidence type="ECO:0000256" key="2">
    <source>
        <dbReference type="ARBA" id="ARBA00022729"/>
    </source>
</evidence>
<dbReference type="InterPro" id="IPR011330">
    <property type="entry name" value="Glyco_hydro/deAcase_b/a-brl"/>
</dbReference>
<dbReference type="SUPFAM" id="SSF88713">
    <property type="entry name" value="Glycoside hydrolase/deacetylase"/>
    <property type="match status" value="1"/>
</dbReference>
<sequence length="328" mass="38993">MLWKRIKYRLRLLYTSVLLYLGFEKLLLKNRYGERILVFHGIDKVGKTCYNSRFIGVDTFEEFIKYITQHYHVISLDDFYAKKFKPNTLNITLTFDDGYYNNYAYAVPILKKYKVPASFYITTVHDKSPYLWADFVDLISYHTSRQEIVFEKRTYIKNSKNEFVANGISLKNIAKTLPYEKIKILYDILQKDWESISTTSISDYWELMNYRQIQEICSDSLFSIGAHGETHVNLIDIPINDAKKEIFNSKKTLEKICDEPIEEFAFPFGYYSKELVDYCEEIGYNKILLVDYNKDETNDNQLLRPRFVMNPYITLKQQLIYLLKGSYF</sequence>
<dbReference type="Gene3D" id="3.20.20.370">
    <property type="entry name" value="Glycoside hydrolase/deacetylase"/>
    <property type="match status" value="1"/>
</dbReference>
<comment type="subcellular location">
    <subcellularLocation>
        <location evidence="1">Secreted</location>
    </subcellularLocation>
</comment>
<evidence type="ECO:0000313" key="5">
    <source>
        <dbReference type="Proteomes" id="UP001501758"/>
    </source>
</evidence>
<keyword evidence="5" id="KW-1185">Reference proteome</keyword>
<dbReference type="InterPro" id="IPR002509">
    <property type="entry name" value="NODB_dom"/>
</dbReference>
<gene>
    <name evidence="4" type="ORF">GCM10009430_40200</name>
</gene>
<protein>
    <recommendedName>
        <fullName evidence="3">NodB homology domain-containing protein</fullName>
    </recommendedName>
</protein>
<evidence type="ECO:0000256" key="1">
    <source>
        <dbReference type="ARBA" id="ARBA00004613"/>
    </source>
</evidence>
<accession>A0ABP3UFU6</accession>
<dbReference type="RefSeq" id="WP_343914039.1">
    <property type="nucleotide sequence ID" value="NZ_BAAAGE010000004.1"/>
</dbReference>
<dbReference type="PROSITE" id="PS51677">
    <property type="entry name" value="NODB"/>
    <property type="match status" value="1"/>
</dbReference>
<evidence type="ECO:0000259" key="3">
    <source>
        <dbReference type="PROSITE" id="PS51677"/>
    </source>
</evidence>
<evidence type="ECO:0000313" key="4">
    <source>
        <dbReference type="EMBL" id="GAA0729749.1"/>
    </source>
</evidence>
<dbReference type="EMBL" id="BAAAGE010000004">
    <property type="protein sequence ID" value="GAA0729749.1"/>
    <property type="molecule type" value="Genomic_DNA"/>
</dbReference>
<name>A0ABP3UFU6_9FLAO</name>
<organism evidence="4 5">
    <name type="scientific">Aquimarina litoralis</name>
    <dbReference type="NCBI Taxonomy" id="584605"/>
    <lineage>
        <taxon>Bacteria</taxon>
        <taxon>Pseudomonadati</taxon>
        <taxon>Bacteroidota</taxon>
        <taxon>Flavobacteriia</taxon>
        <taxon>Flavobacteriales</taxon>
        <taxon>Flavobacteriaceae</taxon>
        <taxon>Aquimarina</taxon>
    </lineage>
</organism>
<keyword evidence="2" id="KW-0732">Signal</keyword>
<dbReference type="CDD" id="cd10918">
    <property type="entry name" value="CE4_NodB_like_5s_6s"/>
    <property type="match status" value="1"/>
</dbReference>